<organism evidence="4 5">
    <name type="scientific">Crotalus adamanteus</name>
    <name type="common">Eastern diamondback rattlesnake</name>
    <dbReference type="NCBI Taxonomy" id="8729"/>
    <lineage>
        <taxon>Eukaryota</taxon>
        <taxon>Metazoa</taxon>
        <taxon>Chordata</taxon>
        <taxon>Craniata</taxon>
        <taxon>Vertebrata</taxon>
        <taxon>Euteleostomi</taxon>
        <taxon>Lepidosauria</taxon>
        <taxon>Squamata</taxon>
        <taxon>Bifurcata</taxon>
        <taxon>Unidentata</taxon>
        <taxon>Episquamata</taxon>
        <taxon>Toxicofera</taxon>
        <taxon>Serpentes</taxon>
        <taxon>Colubroidea</taxon>
        <taxon>Viperidae</taxon>
        <taxon>Crotalinae</taxon>
        <taxon>Crotalus</taxon>
    </lineage>
</organism>
<dbReference type="PROSITE" id="PS50835">
    <property type="entry name" value="IG_LIKE"/>
    <property type="match status" value="1"/>
</dbReference>
<evidence type="ECO:0000256" key="2">
    <source>
        <dbReference type="ARBA" id="ARBA00023319"/>
    </source>
</evidence>
<dbReference type="SMART" id="SM00407">
    <property type="entry name" value="IGc1"/>
    <property type="match status" value="1"/>
</dbReference>
<dbReference type="PROSITE" id="PS00290">
    <property type="entry name" value="IG_MHC"/>
    <property type="match status" value="1"/>
</dbReference>
<evidence type="ECO:0000256" key="1">
    <source>
        <dbReference type="ARBA" id="ARBA00023157"/>
    </source>
</evidence>
<dbReference type="EMBL" id="JAOTOJ010000018">
    <property type="protein sequence ID" value="KAK9391585.1"/>
    <property type="molecule type" value="Genomic_DNA"/>
</dbReference>
<dbReference type="InterPro" id="IPR050160">
    <property type="entry name" value="MHC/Immunoglobulin"/>
</dbReference>
<dbReference type="SUPFAM" id="SSF48726">
    <property type="entry name" value="Immunoglobulin"/>
    <property type="match status" value="1"/>
</dbReference>
<dbReference type="InterPro" id="IPR036179">
    <property type="entry name" value="Ig-like_dom_sf"/>
</dbReference>
<dbReference type="FunFam" id="2.60.40.10:FF:000283">
    <property type="entry name" value="Immunoglobulin kappa constant"/>
    <property type="match status" value="1"/>
</dbReference>
<proteinExistence type="predicted"/>
<dbReference type="PANTHER" id="PTHR19944:SF98">
    <property type="entry name" value="IG-LIKE DOMAIN-CONTAINING PROTEIN"/>
    <property type="match status" value="1"/>
</dbReference>
<evidence type="ECO:0000313" key="5">
    <source>
        <dbReference type="Proteomes" id="UP001474421"/>
    </source>
</evidence>
<evidence type="ECO:0000259" key="3">
    <source>
        <dbReference type="PROSITE" id="PS50835"/>
    </source>
</evidence>
<dbReference type="InterPro" id="IPR003597">
    <property type="entry name" value="Ig_C1-set"/>
</dbReference>
<feature type="domain" description="Ig-like" evidence="3">
    <location>
        <begin position="19"/>
        <end position="118"/>
    </location>
</feature>
<dbReference type="AlphaFoldDB" id="A0AAW1AQ09"/>
<keyword evidence="2" id="KW-0393">Immunoglobulin domain</keyword>
<dbReference type="Pfam" id="PF07654">
    <property type="entry name" value="C1-set"/>
    <property type="match status" value="1"/>
</dbReference>
<keyword evidence="1" id="KW-1015">Disulfide bond</keyword>
<dbReference type="PANTHER" id="PTHR19944">
    <property type="entry name" value="MHC CLASS II-RELATED"/>
    <property type="match status" value="1"/>
</dbReference>
<dbReference type="InterPro" id="IPR007110">
    <property type="entry name" value="Ig-like_dom"/>
</dbReference>
<reference evidence="4 5" key="1">
    <citation type="journal article" date="2024" name="Proc. Natl. Acad. Sci. U.S.A.">
        <title>The genetic regulatory architecture and epigenomic basis for age-related changes in rattlesnake venom.</title>
        <authorList>
            <person name="Hogan M.P."/>
            <person name="Holding M.L."/>
            <person name="Nystrom G.S."/>
            <person name="Colston T.J."/>
            <person name="Bartlett D.A."/>
            <person name="Mason A.J."/>
            <person name="Ellsworth S.A."/>
            <person name="Rautsaw R.M."/>
            <person name="Lawrence K.C."/>
            <person name="Strickland J.L."/>
            <person name="He B."/>
            <person name="Fraser P."/>
            <person name="Margres M.J."/>
            <person name="Gilbert D.M."/>
            <person name="Gibbs H.L."/>
            <person name="Parkinson C.L."/>
            <person name="Rokyta D.R."/>
        </authorList>
    </citation>
    <scope>NUCLEOTIDE SEQUENCE [LARGE SCALE GENOMIC DNA]</scope>
    <source>
        <strain evidence="4">DRR0105</strain>
    </source>
</reference>
<keyword evidence="5" id="KW-1185">Reference proteome</keyword>
<gene>
    <name evidence="4" type="ORF">NXF25_017974</name>
</gene>
<dbReference type="Gene3D" id="2.60.40.10">
    <property type="entry name" value="Immunoglobulins"/>
    <property type="match status" value="1"/>
</dbReference>
<dbReference type="InterPro" id="IPR013783">
    <property type="entry name" value="Ig-like_fold"/>
</dbReference>
<dbReference type="Proteomes" id="UP001474421">
    <property type="component" value="Unassembled WGS sequence"/>
</dbReference>
<dbReference type="InterPro" id="IPR003006">
    <property type="entry name" value="Ig/MHC_CS"/>
</dbReference>
<name>A0AAW1AQ09_CROAD</name>
<comment type="caution">
    <text evidence="4">The sequence shown here is derived from an EMBL/GenBank/DDBJ whole genome shotgun (WGS) entry which is preliminary data.</text>
</comment>
<sequence>MSLWFILGGGTQLTVTGQPTVSPTLNVYIPSQEEIKSLDKATMVCLLSNFYPPGFTLKWKGDNNQEITSGVETTKANKQGDKYFASSYLTMSASDYESHDAYTCEVRHGENTHVKTVSKSGSC</sequence>
<accession>A0AAW1AQ09</accession>
<protein>
    <submittedName>
        <fullName evidence="4">Tyrosine-protein phosphatase non-receptor type substrate 1-like</fullName>
    </submittedName>
</protein>
<evidence type="ECO:0000313" key="4">
    <source>
        <dbReference type="EMBL" id="KAK9391585.1"/>
    </source>
</evidence>